<dbReference type="PROSITE" id="PS00396">
    <property type="entry name" value="TOPO_IA_1"/>
    <property type="match status" value="1"/>
</dbReference>
<keyword evidence="12" id="KW-1185">Reference proteome</keyword>
<dbReference type="InterPro" id="IPR003601">
    <property type="entry name" value="Topo_IA_2"/>
</dbReference>
<dbReference type="AlphaFoldDB" id="A0A642V8L0"/>
<dbReference type="PROSITE" id="PS52039">
    <property type="entry name" value="TOPO_IA_2"/>
    <property type="match status" value="1"/>
</dbReference>
<dbReference type="FunFam" id="1.10.290.10:FF:000001">
    <property type="entry name" value="DNA topoisomerase"/>
    <property type="match status" value="1"/>
</dbReference>
<dbReference type="CDD" id="cd00186">
    <property type="entry name" value="TOP1Ac"/>
    <property type="match status" value="1"/>
</dbReference>
<comment type="similarity">
    <text evidence="2 7">Belongs to the type IA topoisomerase family.</text>
</comment>
<organism evidence="11 12">
    <name type="scientific">Trichomonascus ciferrii</name>
    <dbReference type="NCBI Taxonomy" id="44093"/>
    <lineage>
        <taxon>Eukaryota</taxon>
        <taxon>Fungi</taxon>
        <taxon>Dikarya</taxon>
        <taxon>Ascomycota</taxon>
        <taxon>Saccharomycotina</taxon>
        <taxon>Dipodascomycetes</taxon>
        <taxon>Dipodascales</taxon>
        <taxon>Trichomonascaceae</taxon>
        <taxon>Trichomonascus</taxon>
        <taxon>Trichomonascus ciferrii complex</taxon>
    </lineage>
</organism>
<evidence type="ECO:0000256" key="3">
    <source>
        <dbReference type="ARBA" id="ARBA00012891"/>
    </source>
</evidence>
<dbReference type="GO" id="GO:0006265">
    <property type="term" value="P:DNA topological change"/>
    <property type="evidence" value="ECO:0007669"/>
    <property type="project" value="InterPro"/>
</dbReference>
<dbReference type="CDD" id="cd01028">
    <property type="entry name" value="TOPRIM_TopoIA"/>
    <property type="match status" value="1"/>
</dbReference>
<dbReference type="EC" id="5.6.2.1" evidence="3 7"/>
<keyword evidence="6 7" id="KW-0413">Isomerase</keyword>
<evidence type="ECO:0000256" key="8">
    <source>
        <dbReference type="SAM" id="MobiDB-lite"/>
    </source>
</evidence>
<keyword evidence="4 7" id="KW-0799">Topoisomerase</keyword>
<feature type="compositionally biased region" description="Basic and acidic residues" evidence="8">
    <location>
        <begin position="323"/>
        <end position="332"/>
    </location>
</feature>
<feature type="domain" description="Topo IA-type catalytic" evidence="10">
    <location>
        <begin position="102"/>
        <end position="545"/>
    </location>
</feature>
<dbReference type="GO" id="GO:0006281">
    <property type="term" value="P:DNA repair"/>
    <property type="evidence" value="ECO:0007669"/>
    <property type="project" value="TreeGrafter"/>
</dbReference>
<gene>
    <name evidence="11" type="ORF">TRICI_001315</name>
</gene>
<dbReference type="Pfam" id="PF01751">
    <property type="entry name" value="Toprim"/>
    <property type="match status" value="1"/>
</dbReference>
<dbReference type="EMBL" id="SWFS01000097">
    <property type="protein sequence ID" value="KAA8916452.1"/>
    <property type="molecule type" value="Genomic_DNA"/>
</dbReference>
<dbReference type="GO" id="GO:0031422">
    <property type="term" value="C:RecQ family helicase-topoisomerase III complex"/>
    <property type="evidence" value="ECO:0007669"/>
    <property type="project" value="TreeGrafter"/>
</dbReference>
<dbReference type="PANTHER" id="PTHR11390:SF21">
    <property type="entry name" value="DNA TOPOISOMERASE 3-ALPHA"/>
    <property type="match status" value="1"/>
</dbReference>
<comment type="function">
    <text evidence="7">Introduces a single-strand break via transesterification at a target site in duplex DNA. Releases the supercoiling and torsional tension of DNA introduced during the DNA replication and transcription by transiently cleaving and rejoining one strand of the DNA duplex. The scissile phosphodiester is attacked by the catalytic tyrosine of the enzyme, resulting in the formation of a DNA-(5'-phosphotyrosyl)-enzyme intermediate and the expulsion of a 3'-OH DNA strand.</text>
</comment>
<name>A0A642V8L0_9ASCO</name>
<dbReference type="InterPro" id="IPR013825">
    <property type="entry name" value="Topo_IA_cen_sub2"/>
</dbReference>
<dbReference type="GO" id="GO:0003917">
    <property type="term" value="F:DNA topoisomerase type I (single strand cut, ATP-independent) activity"/>
    <property type="evidence" value="ECO:0007669"/>
    <property type="project" value="UniProtKB-EC"/>
</dbReference>
<dbReference type="PROSITE" id="PS50880">
    <property type="entry name" value="TOPRIM"/>
    <property type="match status" value="1"/>
</dbReference>
<dbReference type="PRINTS" id="PR00417">
    <property type="entry name" value="PRTPISMRASEI"/>
</dbReference>
<evidence type="ECO:0000256" key="1">
    <source>
        <dbReference type="ARBA" id="ARBA00000213"/>
    </source>
</evidence>
<evidence type="ECO:0000256" key="5">
    <source>
        <dbReference type="ARBA" id="ARBA00023125"/>
    </source>
</evidence>
<dbReference type="SUPFAM" id="SSF56712">
    <property type="entry name" value="Prokaryotic type I DNA topoisomerase"/>
    <property type="match status" value="1"/>
</dbReference>
<evidence type="ECO:0000256" key="7">
    <source>
        <dbReference type="RuleBase" id="RU362092"/>
    </source>
</evidence>
<evidence type="ECO:0000313" key="12">
    <source>
        <dbReference type="Proteomes" id="UP000761534"/>
    </source>
</evidence>
<dbReference type="Gene3D" id="1.10.290.10">
    <property type="entry name" value="Topoisomerase I, domain 4"/>
    <property type="match status" value="1"/>
</dbReference>
<dbReference type="GO" id="GO:0006310">
    <property type="term" value="P:DNA recombination"/>
    <property type="evidence" value="ECO:0007669"/>
    <property type="project" value="TreeGrafter"/>
</dbReference>
<feature type="region of interest" description="Disordered" evidence="8">
    <location>
        <begin position="323"/>
        <end position="343"/>
    </location>
</feature>
<dbReference type="Proteomes" id="UP000761534">
    <property type="component" value="Unassembled WGS sequence"/>
</dbReference>
<evidence type="ECO:0000256" key="4">
    <source>
        <dbReference type="ARBA" id="ARBA00023029"/>
    </source>
</evidence>
<dbReference type="InterPro" id="IPR013497">
    <property type="entry name" value="Topo_IA_cen"/>
</dbReference>
<dbReference type="InterPro" id="IPR003602">
    <property type="entry name" value="Topo_IA_DNA-bd_dom"/>
</dbReference>
<dbReference type="GO" id="GO:0005634">
    <property type="term" value="C:nucleus"/>
    <property type="evidence" value="ECO:0007669"/>
    <property type="project" value="TreeGrafter"/>
</dbReference>
<evidence type="ECO:0000256" key="6">
    <source>
        <dbReference type="ARBA" id="ARBA00023235"/>
    </source>
</evidence>
<dbReference type="InterPro" id="IPR000380">
    <property type="entry name" value="Topo_IA"/>
</dbReference>
<proteinExistence type="inferred from homology"/>
<dbReference type="GO" id="GO:0003677">
    <property type="term" value="F:DNA binding"/>
    <property type="evidence" value="ECO:0007669"/>
    <property type="project" value="UniProtKB-KW"/>
</dbReference>
<dbReference type="InterPro" id="IPR013824">
    <property type="entry name" value="Topo_IA_cen_sub1"/>
</dbReference>
<feature type="domain" description="Toprim" evidence="9">
    <location>
        <begin position="1"/>
        <end position="84"/>
    </location>
</feature>
<dbReference type="SMART" id="SM00436">
    <property type="entry name" value="TOP1Bc"/>
    <property type="match status" value="1"/>
</dbReference>
<dbReference type="InterPro" id="IPR023405">
    <property type="entry name" value="Topo_IA_core_domain"/>
</dbReference>
<dbReference type="Pfam" id="PF01131">
    <property type="entry name" value="Topoisom_bac"/>
    <property type="match status" value="1"/>
</dbReference>
<dbReference type="Gene3D" id="3.40.50.140">
    <property type="match status" value="1"/>
</dbReference>
<sequence>MLWKRNWRSCEPEELFGASLVTRTPDRCKKIVQNIETEGRRASKLFIWTDCDREGEHIGYEIARVARNANRSFGDGDIKRAIFNNVDPGHLRQAALRPADLDMNQVHAVEARIELDLRTGSVFTRFQTLLLQDRLQAYERQQEGGNNNGNNRSNIIVSYGPCQFPTLGFVVDRYNKVRNFVPEEFWYIDLMVKKDNKNVKFTWERGHLFDRMAATLLLEGCMDNNSPRIGAVNVRETTKYKPYPLTTVELQKKGAQYLRMSSKRIMDIAEQLYTKGYISYPRTETDQFDDAIDLNKLIQNQRDNSQWGSYAQELLGGKFEKPRKGRHNDKAHPPIHPIAGVGSDSGLRADDKKVYEFITRRFLACCSKDAKGQQTTVKLNWGDERFSCSGLIVLERNFLDVYPYIKWESNEIPQFQQGEVVQITRAFLKDGKTSPPNYLTEPELIALMDANGIGTDATMAEHIEKVLDRGYIVSHPRPGNQLKILIPSKLGMALVKGYDEIGFDLSFTKPFLRKDIERKMTRICHGDLTKEELIRQSIATYRDLFALTKRNQDRLVSSVTFYFG</sequence>
<protein>
    <recommendedName>
        <fullName evidence="3 7">DNA topoisomerase</fullName>
        <ecNumber evidence="3 7">5.6.2.1</ecNumber>
    </recommendedName>
</protein>
<accession>A0A642V8L0</accession>
<dbReference type="SMART" id="SM00437">
    <property type="entry name" value="TOP1Ac"/>
    <property type="match status" value="1"/>
</dbReference>
<dbReference type="InterPro" id="IPR023406">
    <property type="entry name" value="Topo_IA_AS"/>
</dbReference>
<evidence type="ECO:0000259" key="10">
    <source>
        <dbReference type="PROSITE" id="PS52039"/>
    </source>
</evidence>
<dbReference type="InterPro" id="IPR006171">
    <property type="entry name" value="TOPRIM_dom"/>
</dbReference>
<dbReference type="VEuPathDB" id="FungiDB:TRICI_001315"/>
<dbReference type="InterPro" id="IPR013826">
    <property type="entry name" value="Topo_IA_cen_sub3"/>
</dbReference>
<comment type="caution">
    <text evidence="11">The sequence shown here is derived from an EMBL/GenBank/DDBJ whole genome shotgun (WGS) entry which is preliminary data.</text>
</comment>
<evidence type="ECO:0000259" key="9">
    <source>
        <dbReference type="PROSITE" id="PS50880"/>
    </source>
</evidence>
<keyword evidence="5 7" id="KW-0238">DNA-binding</keyword>
<comment type="catalytic activity">
    <reaction evidence="1 7">
        <text>ATP-independent breakage of single-stranded DNA, followed by passage and rejoining.</text>
        <dbReference type="EC" id="5.6.2.1"/>
    </reaction>
</comment>
<dbReference type="PANTHER" id="PTHR11390">
    <property type="entry name" value="PROKARYOTIC DNA TOPOISOMERASE"/>
    <property type="match status" value="1"/>
</dbReference>
<evidence type="ECO:0000313" key="11">
    <source>
        <dbReference type="EMBL" id="KAA8916452.1"/>
    </source>
</evidence>
<dbReference type="OrthoDB" id="430051at2759"/>
<evidence type="ECO:0000256" key="2">
    <source>
        <dbReference type="ARBA" id="ARBA00009446"/>
    </source>
</evidence>
<reference evidence="11" key="1">
    <citation type="journal article" date="2019" name="G3 (Bethesda)">
        <title>Genome Assemblies of Two Rare Opportunistic Yeast Pathogens: Diutina rugosa (syn. Candida rugosa) and Trichomonascus ciferrii (syn. Candida ciferrii).</title>
        <authorList>
            <person name="Mixao V."/>
            <person name="Saus E."/>
            <person name="Hansen A.P."/>
            <person name="Lass-Florl C."/>
            <person name="Gabaldon T."/>
        </authorList>
    </citation>
    <scope>NUCLEOTIDE SEQUENCE</scope>
    <source>
        <strain evidence="11">CBS 4856</strain>
    </source>
</reference>
<dbReference type="Gene3D" id="1.10.460.10">
    <property type="entry name" value="Topoisomerase I, domain 2"/>
    <property type="match status" value="1"/>
</dbReference>
<dbReference type="Gene3D" id="2.70.20.10">
    <property type="entry name" value="Topoisomerase I, domain 3"/>
    <property type="match status" value="1"/>
</dbReference>